<dbReference type="RefSeq" id="WP_266166606.1">
    <property type="nucleotide sequence ID" value="NZ_JAPKIH010000090.1"/>
</dbReference>
<name>A0AAW8UMC7_ENTCA</name>
<evidence type="ECO:0000313" key="2">
    <source>
        <dbReference type="Proteomes" id="UP001268896"/>
    </source>
</evidence>
<evidence type="ECO:0000313" key="1">
    <source>
        <dbReference type="EMBL" id="MDT2965627.1"/>
    </source>
</evidence>
<accession>A0AAW8UMC7</accession>
<comment type="caution">
    <text evidence="1">The sequence shown here is derived from an EMBL/GenBank/DDBJ whole genome shotgun (WGS) entry which is preliminary data.</text>
</comment>
<dbReference type="EMBL" id="JARQDV010000010">
    <property type="protein sequence ID" value="MDT2965627.1"/>
    <property type="molecule type" value="Genomic_DNA"/>
</dbReference>
<proteinExistence type="predicted"/>
<sequence length="86" mass="10353">MRTNKRERTYPILLAYEKGSQYAVWCPYCFKWHFHGKKDGHRVAHCTNPHSPFKKTGYIIKLATRNDLDFKSHNLYPNDYPMFEEN</sequence>
<gene>
    <name evidence="1" type="ORF">P7I32_13505</name>
</gene>
<organism evidence="1 2">
    <name type="scientific">Enterococcus casseliflavus</name>
    <name type="common">Enterococcus flavescens</name>
    <dbReference type="NCBI Taxonomy" id="37734"/>
    <lineage>
        <taxon>Bacteria</taxon>
        <taxon>Bacillati</taxon>
        <taxon>Bacillota</taxon>
        <taxon>Bacilli</taxon>
        <taxon>Lactobacillales</taxon>
        <taxon>Enterococcaceae</taxon>
        <taxon>Enterococcus</taxon>
    </lineage>
</organism>
<reference evidence="1" key="1">
    <citation type="submission" date="2023-03" db="EMBL/GenBank/DDBJ databases">
        <authorList>
            <person name="Shen W."/>
            <person name="Cai J."/>
        </authorList>
    </citation>
    <scope>NUCLEOTIDE SEQUENCE</scope>
    <source>
        <strain evidence="1">K72-2</strain>
    </source>
</reference>
<dbReference type="AlphaFoldDB" id="A0AAW8UMC7"/>
<protein>
    <submittedName>
        <fullName evidence="1">Uncharacterized protein</fullName>
    </submittedName>
</protein>
<dbReference type="Proteomes" id="UP001268896">
    <property type="component" value="Unassembled WGS sequence"/>
</dbReference>